<dbReference type="PRINTS" id="PR00834">
    <property type="entry name" value="PROTEASES2C"/>
</dbReference>
<keyword evidence="2 6" id="KW-0645">Protease</keyword>
<dbReference type="SUPFAM" id="SSF50156">
    <property type="entry name" value="PDZ domain-like"/>
    <property type="match status" value="1"/>
</dbReference>
<dbReference type="GO" id="GO:0004252">
    <property type="term" value="F:serine-type endopeptidase activity"/>
    <property type="evidence" value="ECO:0007669"/>
    <property type="project" value="InterPro"/>
</dbReference>
<gene>
    <name evidence="6" type="ORF">HKBW3S09_00212</name>
    <name evidence="7" type="ORF">HKBW3S44_00099</name>
</gene>
<dbReference type="SUPFAM" id="SSF50494">
    <property type="entry name" value="Trypsin-like serine proteases"/>
    <property type="match status" value="1"/>
</dbReference>
<dbReference type="GO" id="GO:0006508">
    <property type="term" value="P:proteolysis"/>
    <property type="evidence" value="ECO:0007669"/>
    <property type="project" value="UniProtKB-KW"/>
</dbReference>
<feature type="region of interest" description="Disordered" evidence="4">
    <location>
        <begin position="1"/>
        <end position="46"/>
    </location>
</feature>
<accession>A0A6V8NTL1</accession>
<dbReference type="Proteomes" id="UP000585609">
    <property type="component" value="Unassembled WGS sequence"/>
</dbReference>
<dbReference type="PANTHER" id="PTHR43343">
    <property type="entry name" value="PEPTIDASE S12"/>
    <property type="match status" value="1"/>
</dbReference>
<evidence type="ECO:0000313" key="7">
    <source>
        <dbReference type="EMBL" id="GFP36416.1"/>
    </source>
</evidence>
<sequence length="365" mass="38548">MSSQNDNKYPSSTEEGLYYLRPASQETEPGQEQASSSSGPLEDESEATKFLDAYSQAVIQVAERVSPAVVNIGVTKRGPGPFQNRPDSFGQAGLGSGFIFTPDGYVLTNSHVAYGATRIEATLADSRVFSAQLVGEDPHTDLAVLSIPASNLPVGKLGDSAELRVGQLVIAIGNPFGFQCTVTAGVISALGRSLRAQTGRLIENVIQTDAAMNPGSSGGPLVNSRGEVVGINTAIIFPAQGICFAIPANTAKLVIGQLLTEGRVTRGYLGVAGQSVTLQRRIVRLHHLPSDQVVLVTSVNPGSPAEQAGLRKADVIVSFDHSPLKSVDDLLKLLAERPVGKEYSLEILRGPEKLQLTVIPRESPD</sequence>
<dbReference type="SMART" id="SM00228">
    <property type="entry name" value="PDZ"/>
    <property type="match status" value="1"/>
</dbReference>
<evidence type="ECO:0000313" key="9">
    <source>
        <dbReference type="Proteomes" id="UP000585609"/>
    </source>
</evidence>
<dbReference type="PANTHER" id="PTHR43343:SF3">
    <property type="entry name" value="PROTEASE DO-LIKE 8, CHLOROPLASTIC"/>
    <property type="match status" value="1"/>
</dbReference>
<dbReference type="InterPro" id="IPR036034">
    <property type="entry name" value="PDZ_sf"/>
</dbReference>
<organism evidence="6 9">
    <name type="scientific">Candidatus Hakubella thermalkaliphila</name>
    <dbReference type="NCBI Taxonomy" id="2754717"/>
    <lineage>
        <taxon>Bacteria</taxon>
        <taxon>Bacillati</taxon>
        <taxon>Actinomycetota</taxon>
        <taxon>Actinomycetota incertae sedis</taxon>
        <taxon>Candidatus Hakubellales</taxon>
        <taxon>Candidatus Hakubellaceae</taxon>
        <taxon>Candidatus Hakubella</taxon>
    </lineage>
</organism>
<feature type="compositionally biased region" description="Polar residues" evidence="4">
    <location>
        <begin position="1"/>
        <end position="14"/>
    </location>
</feature>
<dbReference type="Gene3D" id="2.40.10.10">
    <property type="entry name" value="Trypsin-like serine proteases"/>
    <property type="match status" value="2"/>
</dbReference>
<evidence type="ECO:0000313" key="8">
    <source>
        <dbReference type="Proteomes" id="UP000561271"/>
    </source>
</evidence>
<feature type="domain" description="PDZ" evidence="5">
    <location>
        <begin position="258"/>
        <end position="351"/>
    </location>
</feature>
<evidence type="ECO:0000256" key="2">
    <source>
        <dbReference type="ARBA" id="ARBA00022670"/>
    </source>
</evidence>
<dbReference type="Gene3D" id="2.30.42.10">
    <property type="match status" value="1"/>
</dbReference>
<dbReference type="RefSeq" id="WP_176230763.1">
    <property type="nucleotide sequence ID" value="NZ_BLSC01000003.1"/>
</dbReference>
<reference evidence="8 9" key="1">
    <citation type="journal article" date="2020" name="Front. Microbiol.">
        <title>Single-cell genomics of novel Actinobacteria with the Wood-Ljungdahl pathway discovered in a serpentinizing system.</title>
        <authorList>
            <person name="Merino N."/>
            <person name="Kawai M."/>
            <person name="Boyd E.S."/>
            <person name="Colman D.R."/>
            <person name="McGlynn S.E."/>
            <person name="Nealson K.H."/>
            <person name="Kurokawa K."/>
            <person name="Hongoh Y."/>
        </authorList>
    </citation>
    <scope>NUCLEOTIDE SEQUENCE [LARGE SCALE GENOMIC DNA]</scope>
    <source>
        <strain evidence="6 9">S09_30</strain>
        <strain evidence="7 8">S44</strain>
    </source>
</reference>
<evidence type="ECO:0000256" key="4">
    <source>
        <dbReference type="SAM" id="MobiDB-lite"/>
    </source>
</evidence>
<dbReference type="AlphaFoldDB" id="A0A6V8NTL1"/>
<dbReference type="PROSITE" id="PS50106">
    <property type="entry name" value="PDZ"/>
    <property type="match status" value="1"/>
</dbReference>
<dbReference type="InterPro" id="IPR001478">
    <property type="entry name" value="PDZ"/>
</dbReference>
<dbReference type="Pfam" id="PF13365">
    <property type="entry name" value="Trypsin_2"/>
    <property type="match status" value="1"/>
</dbReference>
<dbReference type="Pfam" id="PF13180">
    <property type="entry name" value="PDZ_2"/>
    <property type="match status" value="1"/>
</dbReference>
<dbReference type="EMBL" id="BLRW01000014">
    <property type="protein sequence ID" value="GFP22744.1"/>
    <property type="molecule type" value="Genomic_DNA"/>
</dbReference>
<dbReference type="InterPro" id="IPR051201">
    <property type="entry name" value="Chloro_Bact_Ser_Proteases"/>
</dbReference>
<dbReference type="InterPro" id="IPR009003">
    <property type="entry name" value="Peptidase_S1_PA"/>
</dbReference>
<keyword evidence="3" id="KW-0378">Hydrolase</keyword>
<evidence type="ECO:0000256" key="3">
    <source>
        <dbReference type="ARBA" id="ARBA00022801"/>
    </source>
</evidence>
<name>A0A6V8NTL1_9ACTN</name>
<evidence type="ECO:0000313" key="6">
    <source>
        <dbReference type="EMBL" id="GFP22744.1"/>
    </source>
</evidence>
<protein>
    <submittedName>
        <fullName evidence="6">Serine protease Do</fullName>
    </submittedName>
</protein>
<comment type="similarity">
    <text evidence="1">Belongs to the peptidase S1C family.</text>
</comment>
<comment type="caution">
    <text evidence="6">The sequence shown here is derived from an EMBL/GenBank/DDBJ whole genome shotgun (WGS) entry which is preliminary data.</text>
</comment>
<feature type="compositionally biased region" description="Polar residues" evidence="4">
    <location>
        <begin position="24"/>
        <end position="39"/>
    </location>
</feature>
<dbReference type="InterPro" id="IPR001940">
    <property type="entry name" value="Peptidase_S1C"/>
</dbReference>
<proteinExistence type="inferred from homology"/>
<dbReference type="Proteomes" id="UP000561271">
    <property type="component" value="Unassembled WGS sequence"/>
</dbReference>
<evidence type="ECO:0000259" key="5">
    <source>
        <dbReference type="PROSITE" id="PS50106"/>
    </source>
</evidence>
<dbReference type="EMBL" id="BLSC01000003">
    <property type="protein sequence ID" value="GFP36416.1"/>
    <property type="molecule type" value="Genomic_DNA"/>
</dbReference>
<evidence type="ECO:0000256" key="1">
    <source>
        <dbReference type="ARBA" id="ARBA00010541"/>
    </source>
</evidence>
<dbReference type="InterPro" id="IPR043504">
    <property type="entry name" value="Peptidase_S1_PA_chymotrypsin"/>
</dbReference>